<comment type="caution">
    <text evidence="1">The sequence shown here is derived from an EMBL/GenBank/DDBJ whole genome shotgun (WGS) entry which is preliminary data.</text>
</comment>
<protein>
    <submittedName>
        <fullName evidence="1">Uncharacterized protein</fullName>
    </submittedName>
</protein>
<dbReference type="AlphaFoldDB" id="A0A8H4BTV3"/>
<sequence length="214" mass="24578">MRRDKTSISRNYISEFDRDHITWHQFSSFHCTPLTVSLHFAFRSQRVHQCLDSITSLTLLQEANDGVCQQEKDNTNEILPVWRLTTTIGQSNGHQSSSFHDPGQRIPHEAQKLQYGVDFFMIQAIVAKFLDTGGSFIRSQPVSGSSSRRPNQHSFYSIQWQAHDILTEAAQIHLQAPWSIGHTCPCHRAPQRSIAAWEAHRRPVDGEHRHAPRY</sequence>
<evidence type="ECO:0000313" key="1">
    <source>
        <dbReference type="EMBL" id="KAF1807337.1"/>
    </source>
</evidence>
<organism evidence="1 2">
    <name type="scientific">Mucor circinelloides f. lusitanicus</name>
    <name type="common">Mucor racemosus var. lusitanicus</name>
    <dbReference type="NCBI Taxonomy" id="29924"/>
    <lineage>
        <taxon>Eukaryota</taxon>
        <taxon>Fungi</taxon>
        <taxon>Fungi incertae sedis</taxon>
        <taxon>Mucoromycota</taxon>
        <taxon>Mucoromycotina</taxon>
        <taxon>Mucoromycetes</taxon>
        <taxon>Mucorales</taxon>
        <taxon>Mucorineae</taxon>
        <taxon>Mucoraceae</taxon>
        <taxon>Mucor</taxon>
    </lineage>
</organism>
<gene>
    <name evidence="1" type="ORF">FB192DRAFT_1020960</name>
</gene>
<reference evidence="1 2" key="1">
    <citation type="submission" date="2019-09" db="EMBL/GenBank/DDBJ databases">
        <authorList>
            <consortium name="DOE Joint Genome Institute"/>
            <person name="Mondo S.J."/>
            <person name="Navarro-Mendoza M.I."/>
            <person name="Perez-Arques C."/>
            <person name="Panchal S."/>
            <person name="Nicolas F.E."/>
            <person name="Ganguly P."/>
            <person name="Pangilinan J."/>
            <person name="Grigoriev I."/>
            <person name="Heitman J."/>
            <person name="Sanya K."/>
            <person name="Garre V."/>
        </authorList>
    </citation>
    <scope>NUCLEOTIDE SEQUENCE [LARGE SCALE GENOMIC DNA]</scope>
    <source>
        <strain evidence="1 2">MU402</strain>
    </source>
</reference>
<proteinExistence type="predicted"/>
<accession>A0A8H4BTV3</accession>
<name>A0A8H4BTV3_MUCCL</name>
<dbReference type="EMBL" id="JAAECE010000001">
    <property type="protein sequence ID" value="KAF1807337.1"/>
    <property type="molecule type" value="Genomic_DNA"/>
</dbReference>
<evidence type="ECO:0000313" key="2">
    <source>
        <dbReference type="Proteomes" id="UP000469890"/>
    </source>
</evidence>
<dbReference type="Proteomes" id="UP000469890">
    <property type="component" value="Unassembled WGS sequence"/>
</dbReference>